<dbReference type="EMBL" id="FXTA01000002">
    <property type="protein sequence ID" value="SMO58318.1"/>
    <property type="molecule type" value="Genomic_DNA"/>
</dbReference>
<dbReference type="AlphaFoldDB" id="A0A521CFW7"/>
<dbReference type="Proteomes" id="UP000468990">
    <property type="component" value="Unassembled WGS sequence"/>
</dbReference>
<dbReference type="EMBL" id="WKKG01000001">
    <property type="protein sequence ID" value="MRX66593.1"/>
    <property type="molecule type" value="Genomic_DNA"/>
</dbReference>
<dbReference type="Proteomes" id="UP000317289">
    <property type="component" value="Unassembled WGS sequence"/>
</dbReference>
<dbReference type="RefSeq" id="WP_142450236.1">
    <property type="nucleotide sequence ID" value="NZ_FXTA01000002.1"/>
</dbReference>
<name>A0A521CFW7_9FLAO</name>
<dbReference type="GO" id="GO:0055085">
    <property type="term" value="P:transmembrane transport"/>
    <property type="evidence" value="ECO:0007669"/>
    <property type="project" value="InterPro"/>
</dbReference>
<protein>
    <submittedName>
        <fullName evidence="4">Antitoxin component YwqK of the YwqJK toxin-antitoxin module</fullName>
    </submittedName>
    <submittedName>
        <fullName evidence="3">Energy transducer TonB</fullName>
    </submittedName>
</protein>
<dbReference type="PANTHER" id="PTHR33446">
    <property type="entry name" value="PROTEIN TONB-RELATED"/>
    <property type="match status" value="1"/>
</dbReference>
<dbReference type="OrthoDB" id="649093at2"/>
<dbReference type="SUPFAM" id="SSF82185">
    <property type="entry name" value="Histone H3 K4-specific methyltransferase SET7/9 N-terminal domain"/>
    <property type="match status" value="1"/>
</dbReference>
<dbReference type="InterPro" id="IPR037682">
    <property type="entry name" value="TonB_C"/>
</dbReference>
<feature type="domain" description="TonB C-terminal" evidence="2">
    <location>
        <begin position="245"/>
        <end position="309"/>
    </location>
</feature>
<evidence type="ECO:0000313" key="3">
    <source>
        <dbReference type="EMBL" id="MRX66593.1"/>
    </source>
</evidence>
<dbReference type="Gene3D" id="3.30.1150.10">
    <property type="match status" value="1"/>
</dbReference>
<feature type="signal peptide" evidence="1">
    <location>
        <begin position="1"/>
        <end position="19"/>
    </location>
</feature>
<sequence length="316" mass="36175">MKAILRVLFFLLISTQLFSQSLLSESKVIFLDSSYVESSAVDYKYIRIIEDYYTDKKSYNYKEYYKSKAIKCIGTTLDKDVIRLDGPFISYYENGNKKSTVTFAKLKKIGKEFKWYENGNIKSEIEYFESKKGEVECKLNNFWNPQKEQIVTYGNGDYTYANEYSEESGKIKDGLPDGIWKGKYLEKKSSFTETYENGKLVSGISLDSLNVEHPYTIRDQPPSPKKGINSFYTYVGRSMVIPVEARNKVFGKIYLTFTVDEEGNLVEPKILKGLGYGLDENAISVIKGAKKWNPGIRRGIPVRVLYSLPLTIAPPN</sequence>
<reference evidence="3 6" key="2">
    <citation type="submission" date="2019-11" db="EMBL/GenBank/DDBJ databases">
        <title>Flavobacterium resistens genome.</title>
        <authorList>
            <person name="Wilson V.M."/>
            <person name="Newman J.D."/>
        </authorList>
    </citation>
    <scope>NUCLEOTIDE SEQUENCE [LARGE SCALE GENOMIC DNA]</scope>
    <source>
        <strain evidence="3 6">DSM 19382</strain>
    </source>
</reference>
<organism evidence="4 5">
    <name type="scientific">Flavobacterium resistens</name>
    <dbReference type="NCBI Taxonomy" id="443612"/>
    <lineage>
        <taxon>Bacteria</taxon>
        <taxon>Pseudomonadati</taxon>
        <taxon>Bacteroidota</taxon>
        <taxon>Flavobacteriia</taxon>
        <taxon>Flavobacteriales</taxon>
        <taxon>Flavobacteriaceae</taxon>
        <taxon>Flavobacterium</taxon>
    </lineage>
</organism>
<dbReference type="InterPro" id="IPR051045">
    <property type="entry name" value="TonB-dependent_transducer"/>
</dbReference>
<dbReference type="GO" id="GO:0098797">
    <property type="term" value="C:plasma membrane protein complex"/>
    <property type="evidence" value="ECO:0007669"/>
    <property type="project" value="TreeGrafter"/>
</dbReference>
<proteinExistence type="predicted"/>
<dbReference type="Pfam" id="PF03544">
    <property type="entry name" value="TonB_C"/>
    <property type="match status" value="1"/>
</dbReference>
<evidence type="ECO:0000313" key="6">
    <source>
        <dbReference type="Proteomes" id="UP000468990"/>
    </source>
</evidence>
<feature type="chain" id="PRO_5043205637" evidence="1">
    <location>
        <begin position="20"/>
        <end position="316"/>
    </location>
</feature>
<dbReference type="PANTHER" id="PTHR33446:SF2">
    <property type="entry name" value="PROTEIN TONB"/>
    <property type="match status" value="1"/>
</dbReference>
<gene>
    <name evidence="3" type="ORF">GJU42_01305</name>
    <name evidence="4" type="ORF">SAMN06265349_102499</name>
</gene>
<evidence type="ECO:0000313" key="5">
    <source>
        <dbReference type="Proteomes" id="UP000317289"/>
    </source>
</evidence>
<keyword evidence="6" id="KW-1185">Reference proteome</keyword>
<dbReference type="GO" id="GO:0031992">
    <property type="term" value="F:energy transducer activity"/>
    <property type="evidence" value="ECO:0007669"/>
    <property type="project" value="TreeGrafter"/>
</dbReference>
<evidence type="ECO:0000259" key="2">
    <source>
        <dbReference type="Pfam" id="PF03544"/>
    </source>
</evidence>
<reference evidence="4 5" key="1">
    <citation type="submission" date="2017-05" db="EMBL/GenBank/DDBJ databases">
        <authorList>
            <person name="Varghese N."/>
            <person name="Submissions S."/>
        </authorList>
    </citation>
    <scope>NUCLEOTIDE SEQUENCE [LARGE SCALE GENOMIC DNA]</scope>
    <source>
        <strain evidence="4 5">DSM 19382</strain>
    </source>
</reference>
<dbReference type="SUPFAM" id="SSF74653">
    <property type="entry name" value="TolA/TonB C-terminal domain"/>
    <property type="match status" value="1"/>
</dbReference>
<evidence type="ECO:0000313" key="4">
    <source>
        <dbReference type="EMBL" id="SMO58318.1"/>
    </source>
</evidence>
<accession>A0A521CFW7</accession>
<evidence type="ECO:0000256" key="1">
    <source>
        <dbReference type="SAM" id="SignalP"/>
    </source>
</evidence>
<dbReference type="Gene3D" id="3.90.930.1">
    <property type="match status" value="1"/>
</dbReference>
<keyword evidence="1" id="KW-0732">Signal</keyword>